<accession>A0A161I157</accession>
<evidence type="ECO:0000313" key="5">
    <source>
        <dbReference type="Proteomes" id="UP000076794"/>
    </source>
</evidence>
<evidence type="ECO:0000259" key="2">
    <source>
        <dbReference type="Pfam" id="PF01757"/>
    </source>
</evidence>
<dbReference type="PANTHER" id="PTHR23028">
    <property type="entry name" value="ACETYLTRANSFERASE"/>
    <property type="match status" value="1"/>
</dbReference>
<feature type="transmembrane region" description="Helical" evidence="1">
    <location>
        <begin position="260"/>
        <end position="277"/>
    </location>
</feature>
<feature type="transmembrane region" description="Helical" evidence="1">
    <location>
        <begin position="349"/>
        <end position="368"/>
    </location>
</feature>
<organism evidence="4 5">
    <name type="scientific">Isoptericola dokdonensis DS-3</name>
    <dbReference type="NCBI Taxonomy" id="1300344"/>
    <lineage>
        <taxon>Bacteria</taxon>
        <taxon>Bacillati</taxon>
        <taxon>Actinomycetota</taxon>
        <taxon>Actinomycetes</taxon>
        <taxon>Micrococcales</taxon>
        <taxon>Promicromonosporaceae</taxon>
        <taxon>Isoptericola</taxon>
    </lineage>
</organism>
<sequence length="696" mass="74086">MTTDRAATSLVRTGEVAAPPAGATPVRRAFLPEIQALRALAVGLVVVYHVRPDLLPGGFVGVDVFFVISGFLISGHLLREVTATGRVSLAAFWAARVRRILPASLVVIAVVLLTCTWVLPPSEWTLVQRHGWASLLYVENWVLAAGSVDYLAADDVATPFQHFWSLAVEEQFYLVWPLLFVAAGALAARGPRRRRPVPVRRVLLVVLGLVVVASFVESAVRVGGGDPAAYFATTARVWELGIGGLLALAPRPTGRATSRALLALAGLGTIVAAAFLLSGADPFPGPHALWPVLGTCAVIVAGRTAGPLSLHRLVDARPVQWLGATSYSVYLWHFPVVVYAATWTGREPTALEAVAMVGAALVLGRLSHRYVEQPFRRRRLPDGVTLRRAVVAMAVVALLSLVVTLRVALADDVTVPVAPGSGYGAEAVQDGGLPTFVGPHRALAPALTSVVDDEVSAFDEDACSARGDGPVSPPTTCSFGPADAAFTLALVGDSHARMVGSPVLAIAAQHGWRVDTYLRDSCPFSTEMRTIDQGPDCVAANEATLRAVLDDPPDAVLTVAYGASRFRETEGPDRPGVRGFARTWNVLEDAGVDVLVLKDAPQPDPSVVRCVTSHPENPRRCALDRDTALKGRDVVDDAALLAPRAEVIDLTEYFCGPEVCPPVIGNVVVYRDTNHLTDTYARSLTTVLGERIVPER</sequence>
<evidence type="ECO:0000256" key="1">
    <source>
        <dbReference type="SAM" id="Phobius"/>
    </source>
</evidence>
<evidence type="ECO:0000259" key="3">
    <source>
        <dbReference type="Pfam" id="PF19040"/>
    </source>
</evidence>
<dbReference type="InterPro" id="IPR050879">
    <property type="entry name" value="Acyltransferase_3"/>
</dbReference>
<keyword evidence="1" id="KW-0812">Transmembrane</keyword>
<dbReference type="Pfam" id="PF19040">
    <property type="entry name" value="SGNH"/>
    <property type="match status" value="1"/>
</dbReference>
<feature type="transmembrane region" description="Helical" evidence="1">
    <location>
        <begin position="172"/>
        <end position="190"/>
    </location>
</feature>
<dbReference type="InterPro" id="IPR002656">
    <property type="entry name" value="Acyl_transf_3_dom"/>
</dbReference>
<reference evidence="4 5" key="1">
    <citation type="submission" date="2016-01" db="EMBL/GenBank/DDBJ databases">
        <title>Complete genome sequence of a soil Actinobacterium, Isoptericola dokdonensis DS-3.</title>
        <authorList>
            <person name="Kwon S.-K."/>
            <person name="Kim J.F."/>
        </authorList>
    </citation>
    <scope>NUCLEOTIDE SEQUENCE [LARGE SCALE GENOMIC DNA]</scope>
    <source>
        <strain evidence="4 5">DS-3</strain>
    </source>
</reference>
<dbReference type="GO" id="GO:0009103">
    <property type="term" value="P:lipopolysaccharide biosynthetic process"/>
    <property type="evidence" value="ECO:0007669"/>
    <property type="project" value="TreeGrafter"/>
</dbReference>
<keyword evidence="4" id="KW-0808">Transferase</keyword>
<feature type="transmembrane region" description="Helical" evidence="1">
    <location>
        <begin position="389"/>
        <end position="409"/>
    </location>
</feature>
<feature type="domain" description="SGNH" evidence="3">
    <location>
        <begin position="473"/>
        <end position="687"/>
    </location>
</feature>
<protein>
    <submittedName>
        <fullName evidence="4">O-acetyltransferase OatA</fullName>
        <ecNumber evidence="4">2.3.1.-</ecNumber>
    </submittedName>
</protein>
<name>A0A161I157_9MICO</name>
<feature type="transmembrane region" description="Helical" evidence="1">
    <location>
        <begin position="202"/>
        <end position="222"/>
    </location>
</feature>
<dbReference type="GO" id="GO:0016020">
    <property type="term" value="C:membrane"/>
    <property type="evidence" value="ECO:0007669"/>
    <property type="project" value="TreeGrafter"/>
</dbReference>
<feature type="transmembrane region" description="Helical" evidence="1">
    <location>
        <begin position="54"/>
        <end position="78"/>
    </location>
</feature>
<dbReference type="AlphaFoldDB" id="A0A161I157"/>
<dbReference type="PATRIC" id="fig|1300344.3.peg.3345"/>
<feature type="transmembrane region" description="Helical" evidence="1">
    <location>
        <begin position="289"/>
        <end position="310"/>
    </location>
</feature>
<dbReference type="EC" id="2.3.1.-" evidence="4"/>
<keyword evidence="1" id="KW-1133">Transmembrane helix</keyword>
<evidence type="ECO:0000313" key="4">
    <source>
        <dbReference type="EMBL" id="ANC32833.1"/>
    </source>
</evidence>
<dbReference type="RefSeq" id="WP_198155715.1">
    <property type="nucleotide sequence ID" value="NZ_CP014209.1"/>
</dbReference>
<feature type="transmembrane region" description="Helical" evidence="1">
    <location>
        <begin position="228"/>
        <end position="248"/>
    </location>
</feature>
<keyword evidence="5" id="KW-1185">Reference proteome</keyword>
<keyword evidence="1" id="KW-0472">Membrane</keyword>
<dbReference type="PANTHER" id="PTHR23028:SF53">
    <property type="entry name" value="ACYL_TRANSF_3 DOMAIN-CONTAINING PROTEIN"/>
    <property type="match status" value="1"/>
</dbReference>
<dbReference type="EMBL" id="CP014209">
    <property type="protein sequence ID" value="ANC32833.1"/>
    <property type="molecule type" value="Genomic_DNA"/>
</dbReference>
<dbReference type="Proteomes" id="UP000076794">
    <property type="component" value="Chromosome"/>
</dbReference>
<dbReference type="KEGG" id="ido:I598_3324"/>
<feature type="transmembrane region" description="Helical" evidence="1">
    <location>
        <begin position="322"/>
        <end position="343"/>
    </location>
</feature>
<keyword evidence="4" id="KW-0012">Acyltransferase</keyword>
<dbReference type="GO" id="GO:0016747">
    <property type="term" value="F:acyltransferase activity, transferring groups other than amino-acyl groups"/>
    <property type="evidence" value="ECO:0007669"/>
    <property type="project" value="InterPro"/>
</dbReference>
<feature type="domain" description="Acyltransferase 3" evidence="2">
    <location>
        <begin position="33"/>
        <end position="363"/>
    </location>
</feature>
<dbReference type="Pfam" id="PF01757">
    <property type="entry name" value="Acyl_transf_3"/>
    <property type="match status" value="1"/>
</dbReference>
<proteinExistence type="predicted"/>
<gene>
    <name evidence="4" type="primary">oatA_5</name>
    <name evidence="4" type="ORF">I598_3324</name>
</gene>
<dbReference type="InterPro" id="IPR043968">
    <property type="entry name" value="SGNH"/>
</dbReference>
<feature type="transmembrane region" description="Helical" evidence="1">
    <location>
        <begin position="99"/>
        <end position="119"/>
    </location>
</feature>
<dbReference type="STRING" id="1300344.I598_3324"/>